<keyword evidence="5 9" id="KW-0812">Transmembrane</keyword>
<dbReference type="GO" id="GO:0042158">
    <property type="term" value="P:lipoprotein biosynthetic process"/>
    <property type="evidence" value="ECO:0007669"/>
    <property type="project" value="UniProtKB-UniRule"/>
</dbReference>
<dbReference type="EMBL" id="CP036532">
    <property type="protein sequence ID" value="QBK29671.1"/>
    <property type="molecule type" value="Genomic_DNA"/>
</dbReference>
<dbReference type="AlphaFoldDB" id="A0A4P6UX69"/>
<dbReference type="KEGG" id="rpod:E0E05_03080"/>
<evidence type="ECO:0000313" key="12">
    <source>
        <dbReference type="Proteomes" id="UP000293719"/>
    </source>
</evidence>
<dbReference type="RefSeq" id="WP_131615386.1">
    <property type="nucleotide sequence ID" value="NZ_CP036532.1"/>
</dbReference>
<keyword evidence="7 9" id="KW-0472">Membrane</keyword>
<keyword evidence="12" id="KW-1185">Reference proteome</keyword>
<dbReference type="SUPFAM" id="SSF56317">
    <property type="entry name" value="Carbon-nitrogen hydrolase"/>
    <property type="match status" value="1"/>
</dbReference>
<dbReference type="UniPathway" id="UPA00666"/>
<dbReference type="Pfam" id="PF20154">
    <property type="entry name" value="LNT_N"/>
    <property type="match status" value="1"/>
</dbReference>
<dbReference type="HAMAP" id="MF_01148">
    <property type="entry name" value="Lnt"/>
    <property type="match status" value="1"/>
</dbReference>
<comment type="catalytic activity">
    <reaction evidence="9">
        <text>N-terminal S-1,2-diacyl-sn-glyceryl-L-cysteinyl-[lipoprotein] + a glycerophospholipid = N-acyl-S-1,2-diacyl-sn-glyceryl-L-cysteinyl-[lipoprotein] + a 2-acyl-sn-glycero-3-phospholipid + H(+)</text>
        <dbReference type="Rhea" id="RHEA:48228"/>
        <dbReference type="Rhea" id="RHEA-COMP:14681"/>
        <dbReference type="Rhea" id="RHEA-COMP:14684"/>
        <dbReference type="ChEBI" id="CHEBI:15378"/>
        <dbReference type="ChEBI" id="CHEBI:136912"/>
        <dbReference type="ChEBI" id="CHEBI:140656"/>
        <dbReference type="ChEBI" id="CHEBI:140657"/>
        <dbReference type="ChEBI" id="CHEBI:140660"/>
        <dbReference type="EC" id="2.3.1.269"/>
    </reaction>
</comment>
<dbReference type="NCBIfam" id="TIGR00546">
    <property type="entry name" value="lnt"/>
    <property type="match status" value="1"/>
</dbReference>
<dbReference type="InterPro" id="IPR036526">
    <property type="entry name" value="C-N_Hydrolase_sf"/>
</dbReference>
<evidence type="ECO:0000256" key="4">
    <source>
        <dbReference type="ARBA" id="ARBA00022679"/>
    </source>
</evidence>
<dbReference type="CDD" id="cd07571">
    <property type="entry name" value="ALP_N-acyl_transferase"/>
    <property type="match status" value="1"/>
</dbReference>
<dbReference type="InterPro" id="IPR003010">
    <property type="entry name" value="C-N_Hydrolase"/>
</dbReference>
<evidence type="ECO:0000313" key="11">
    <source>
        <dbReference type="EMBL" id="QBK29671.1"/>
    </source>
</evidence>
<keyword evidence="11" id="KW-0449">Lipoprotein</keyword>
<feature type="transmembrane region" description="Helical" evidence="9">
    <location>
        <begin position="171"/>
        <end position="194"/>
    </location>
</feature>
<evidence type="ECO:0000256" key="8">
    <source>
        <dbReference type="ARBA" id="ARBA00023315"/>
    </source>
</evidence>
<feature type="transmembrane region" description="Helical" evidence="9">
    <location>
        <begin position="69"/>
        <end position="89"/>
    </location>
</feature>
<feature type="transmembrane region" description="Helical" evidence="9">
    <location>
        <begin position="527"/>
        <end position="545"/>
    </location>
</feature>
<accession>A0A4P6UX69</accession>
<dbReference type="InterPro" id="IPR045378">
    <property type="entry name" value="LNT_N"/>
</dbReference>
<dbReference type="InterPro" id="IPR004563">
    <property type="entry name" value="Apolipo_AcylTrfase"/>
</dbReference>
<dbReference type="OrthoDB" id="9804277at2"/>
<keyword evidence="8 9" id="KW-0012">Acyltransferase</keyword>
<feature type="transmembrane region" description="Helical" evidence="9">
    <location>
        <begin position="101"/>
        <end position="129"/>
    </location>
</feature>
<comment type="subcellular location">
    <subcellularLocation>
        <location evidence="1 9">Cell membrane</location>
        <topology evidence="1 9">Multi-pass membrane protein</topology>
    </subcellularLocation>
</comment>
<feature type="transmembrane region" description="Helical" evidence="9">
    <location>
        <begin position="136"/>
        <end position="159"/>
    </location>
</feature>
<evidence type="ECO:0000259" key="10">
    <source>
        <dbReference type="PROSITE" id="PS50263"/>
    </source>
</evidence>
<dbReference type="GO" id="GO:0016410">
    <property type="term" value="F:N-acyltransferase activity"/>
    <property type="evidence" value="ECO:0007669"/>
    <property type="project" value="UniProtKB-UniRule"/>
</dbReference>
<dbReference type="PROSITE" id="PS50263">
    <property type="entry name" value="CN_HYDROLASE"/>
    <property type="match status" value="1"/>
</dbReference>
<dbReference type="PANTHER" id="PTHR38686">
    <property type="entry name" value="APOLIPOPROTEIN N-ACYLTRANSFERASE"/>
    <property type="match status" value="1"/>
</dbReference>
<dbReference type="PANTHER" id="PTHR38686:SF1">
    <property type="entry name" value="APOLIPOPROTEIN N-ACYLTRANSFERASE"/>
    <property type="match status" value="1"/>
</dbReference>
<evidence type="ECO:0000256" key="7">
    <source>
        <dbReference type="ARBA" id="ARBA00023136"/>
    </source>
</evidence>
<reference evidence="11 12" key="1">
    <citation type="journal article" date="2017" name="Int. J. Syst. Evol. Microbiol.">
        <title>Roseitalea porphyridii gen. nov., sp. nov., isolated from a red alga, and reclassification of Hoeflea suaedae Chung et al. 2013 as Pseudohoeflea suaedae gen. nov., comb. nov.</title>
        <authorList>
            <person name="Hyeon J.W."/>
            <person name="Jeong S.E."/>
            <person name="Baek K."/>
            <person name="Jeon C.O."/>
        </authorList>
    </citation>
    <scope>NUCLEOTIDE SEQUENCE [LARGE SCALE GENOMIC DNA]</scope>
    <source>
        <strain evidence="11 12">MA7-20</strain>
    </source>
</reference>
<dbReference type="EC" id="2.3.1.269" evidence="9"/>
<evidence type="ECO:0000256" key="9">
    <source>
        <dbReference type="HAMAP-Rule" id="MF_01148"/>
    </source>
</evidence>
<evidence type="ECO:0000256" key="1">
    <source>
        <dbReference type="ARBA" id="ARBA00004651"/>
    </source>
</evidence>
<evidence type="ECO:0000256" key="3">
    <source>
        <dbReference type="ARBA" id="ARBA00022475"/>
    </source>
</evidence>
<gene>
    <name evidence="9 11" type="primary">lnt</name>
    <name evidence="11" type="ORF">E0E05_03080</name>
</gene>
<evidence type="ECO:0000256" key="5">
    <source>
        <dbReference type="ARBA" id="ARBA00022692"/>
    </source>
</evidence>
<comment type="similarity">
    <text evidence="2 9">Belongs to the CN hydrolase family. Apolipoprotein N-acyltransferase subfamily.</text>
</comment>
<proteinExistence type="inferred from homology"/>
<evidence type="ECO:0000256" key="2">
    <source>
        <dbReference type="ARBA" id="ARBA00010065"/>
    </source>
</evidence>
<organism evidence="11 12">
    <name type="scientific">Roseitalea porphyridii</name>
    <dbReference type="NCBI Taxonomy" id="1852022"/>
    <lineage>
        <taxon>Bacteria</taxon>
        <taxon>Pseudomonadati</taxon>
        <taxon>Pseudomonadota</taxon>
        <taxon>Alphaproteobacteria</taxon>
        <taxon>Hyphomicrobiales</taxon>
        <taxon>Ahrensiaceae</taxon>
        <taxon>Roseitalea</taxon>
    </lineage>
</organism>
<dbReference type="Proteomes" id="UP000293719">
    <property type="component" value="Chromosome"/>
</dbReference>
<name>A0A4P6UX69_9HYPH</name>
<dbReference type="Pfam" id="PF00795">
    <property type="entry name" value="CN_hydrolase"/>
    <property type="match status" value="1"/>
</dbReference>
<feature type="transmembrane region" description="Helical" evidence="9">
    <location>
        <begin position="40"/>
        <end position="57"/>
    </location>
</feature>
<feature type="transmembrane region" description="Helical" evidence="9">
    <location>
        <begin position="206"/>
        <end position="226"/>
    </location>
</feature>
<keyword evidence="6 9" id="KW-1133">Transmembrane helix</keyword>
<keyword evidence="4 9" id="KW-0808">Transferase</keyword>
<dbReference type="GO" id="GO:0005886">
    <property type="term" value="C:plasma membrane"/>
    <property type="evidence" value="ECO:0007669"/>
    <property type="project" value="UniProtKB-SubCell"/>
</dbReference>
<evidence type="ECO:0000256" key="6">
    <source>
        <dbReference type="ARBA" id="ARBA00022989"/>
    </source>
</evidence>
<sequence>MQAIAQRILLLHGWRRALVALVAGALTALAQAPFHLFAVGFVTFPVLVWLLDGATGATPGRPAGALRSAFAIGWLFGFGYFTAGLWWIANALLVEAPEFAWAIPLAVTGIPALLAVFWGLGCVLARLVWSDGVGRIAALAVGLGLAEWARTFVLTGFPWNAIGYALMPSPVMMQSIVLGGLFAMNAAAVLVFALPAQLGAERRRSAAAALVLCAVLLAGHVGFGVWRLGLAPDRAAIDAEAPVIRLVQPAIAQQQKMDASARQDTFTTLLDLSALDAAPASSAETGAAMAAESPRRPDIVIWPETSVPYLLTREAAALAAIGDTLGPEQMLLTGAVREEPGEEDGTVTGRYYNSVMAVSGDGVIAGAADKVHLVPFGEYLPLAPLFERIGLNAVAAADRGYSAAPARAVIDLPGGPTVLPLICYEAIFPHLSAAPAGSDVDAIVNVTNDAWFGRTPGPWQHMHQSRLRAVETGLPLVRVANNGISIAVDPFGRALARIGHDERAVADVQLPAPTEPLRLGMGRHGNFWLFLATLTAIALAGRAGWGASRGRP</sequence>
<keyword evidence="3 9" id="KW-1003">Cell membrane</keyword>
<comment type="function">
    <text evidence="9">Catalyzes the phospholipid dependent N-acylation of the N-terminal cysteine of apolipoprotein, the last step in lipoprotein maturation.</text>
</comment>
<comment type="pathway">
    <text evidence="9">Protein modification; lipoprotein biosynthesis (N-acyl transfer).</text>
</comment>
<protein>
    <recommendedName>
        <fullName evidence="9">Apolipoprotein N-acyltransferase</fullName>
        <shortName evidence="9">ALP N-acyltransferase</shortName>
        <ecNumber evidence="9">2.3.1.269</ecNumber>
    </recommendedName>
</protein>
<feature type="domain" description="CN hydrolase" evidence="10">
    <location>
        <begin position="247"/>
        <end position="512"/>
    </location>
</feature>
<dbReference type="Gene3D" id="3.60.110.10">
    <property type="entry name" value="Carbon-nitrogen hydrolase"/>
    <property type="match status" value="1"/>
</dbReference>
<dbReference type="GeneID" id="90766268"/>